<organism evidence="1">
    <name type="scientific">Drosophila melanogaster</name>
    <name type="common">Fruit fly</name>
    <dbReference type="NCBI Taxonomy" id="7227"/>
    <lineage>
        <taxon>Eukaryota</taxon>
        <taxon>Metazoa</taxon>
        <taxon>Ecdysozoa</taxon>
        <taxon>Arthropoda</taxon>
        <taxon>Hexapoda</taxon>
        <taxon>Insecta</taxon>
        <taxon>Pterygota</taxon>
        <taxon>Neoptera</taxon>
        <taxon>Endopterygota</taxon>
        <taxon>Diptera</taxon>
        <taxon>Brachycera</taxon>
        <taxon>Muscomorpha</taxon>
        <taxon>Ephydroidea</taxon>
        <taxon>Drosophilidae</taxon>
        <taxon>Drosophila</taxon>
        <taxon>Sophophora</taxon>
    </lineage>
</organism>
<reference evidence="1" key="1">
    <citation type="submission" date="2009-03" db="EMBL/GenBank/DDBJ databases">
        <authorList>
            <person name="Carlson J."/>
            <person name="Booth B."/>
            <person name="Frise E."/>
            <person name="Sandler J."/>
            <person name="Wan K."/>
            <person name="Yu C."/>
            <person name="Celniker S."/>
        </authorList>
    </citation>
    <scope>NUCLEOTIDE SEQUENCE</scope>
</reference>
<protein>
    <submittedName>
        <fullName evidence="1">MIP07354p</fullName>
    </submittedName>
</protein>
<sequence length="86" mass="9306">MILPGPGGYLGNLFCWSVFLYVQWRHFHACAADANVTKVSPVIVDGRGMSCTWSVTEGAAGLRQKSVAYSNENSWGNSILPVSITN</sequence>
<evidence type="ECO:0000313" key="1">
    <source>
        <dbReference type="EMBL" id="ACN88631.1"/>
    </source>
</evidence>
<dbReference type="AlphaFoldDB" id="C0PV94"/>
<gene>
    <name evidence="1" type="primary">CG5550-RA</name>
</gene>
<name>C0PV94_DROME</name>
<dbReference type="EMBL" id="BT072950">
    <property type="protein sequence ID" value="ACN88631.1"/>
    <property type="molecule type" value="mRNA"/>
</dbReference>
<accession>C0PV94</accession>
<proteinExistence type="evidence at transcript level"/>